<name>A0A443SBL5_9ACAR</name>
<dbReference type="Proteomes" id="UP000288716">
    <property type="component" value="Unassembled WGS sequence"/>
</dbReference>
<dbReference type="AlphaFoldDB" id="A0A443SBL5"/>
<dbReference type="STRING" id="299467.A0A443SBL5"/>
<accession>A0A443SBL5</accession>
<protein>
    <submittedName>
        <fullName evidence="1">Uncharacterized protein</fullName>
    </submittedName>
</protein>
<evidence type="ECO:0000313" key="2">
    <source>
        <dbReference type="Proteomes" id="UP000288716"/>
    </source>
</evidence>
<proteinExistence type="predicted"/>
<gene>
    <name evidence="1" type="ORF">B4U80_06124</name>
</gene>
<dbReference type="VEuPathDB" id="VectorBase:LDEU007176"/>
<comment type="caution">
    <text evidence="1">The sequence shown here is derived from an EMBL/GenBank/DDBJ whole genome shotgun (WGS) entry which is preliminary data.</text>
</comment>
<dbReference type="EMBL" id="NCKV01004319">
    <property type="protein sequence ID" value="RWS24864.1"/>
    <property type="molecule type" value="Genomic_DNA"/>
</dbReference>
<reference evidence="1 2" key="1">
    <citation type="journal article" date="2018" name="Gigascience">
        <title>Genomes of trombidid mites reveal novel predicted allergens and laterally-transferred genes associated with secondary metabolism.</title>
        <authorList>
            <person name="Dong X."/>
            <person name="Chaisiri K."/>
            <person name="Xia D."/>
            <person name="Armstrong S.D."/>
            <person name="Fang Y."/>
            <person name="Donnelly M.J."/>
            <person name="Kadowaki T."/>
            <person name="McGarry J.W."/>
            <person name="Darby A.C."/>
            <person name="Makepeace B.L."/>
        </authorList>
    </citation>
    <scope>NUCLEOTIDE SEQUENCE [LARGE SCALE GENOMIC DNA]</scope>
    <source>
        <strain evidence="1">UoL-UT</strain>
    </source>
</reference>
<sequence length="78" mass="8525">MAQMSLSKDMFLTNSSSQAEITKHAPCPSGWCGKSVEGKADDHLLATQRLCLLTGPSDNEERCSDTIFASKKVFMRSV</sequence>
<organism evidence="1 2">
    <name type="scientific">Leptotrombidium deliense</name>
    <dbReference type="NCBI Taxonomy" id="299467"/>
    <lineage>
        <taxon>Eukaryota</taxon>
        <taxon>Metazoa</taxon>
        <taxon>Ecdysozoa</taxon>
        <taxon>Arthropoda</taxon>
        <taxon>Chelicerata</taxon>
        <taxon>Arachnida</taxon>
        <taxon>Acari</taxon>
        <taxon>Acariformes</taxon>
        <taxon>Trombidiformes</taxon>
        <taxon>Prostigmata</taxon>
        <taxon>Anystina</taxon>
        <taxon>Parasitengona</taxon>
        <taxon>Trombiculoidea</taxon>
        <taxon>Trombiculidae</taxon>
        <taxon>Leptotrombidium</taxon>
    </lineage>
</organism>
<keyword evidence="2" id="KW-1185">Reference proteome</keyword>
<evidence type="ECO:0000313" key="1">
    <source>
        <dbReference type="EMBL" id="RWS24864.1"/>
    </source>
</evidence>
<dbReference type="CDD" id="cd23589">
    <property type="entry name" value="TFP_LU_ECD_Rtv"/>
    <property type="match status" value="1"/>
</dbReference>
<dbReference type="OrthoDB" id="9988013at2759"/>